<dbReference type="Gene3D" id="3.50.7.10">
    <property type="entry name" value="GroEL"/>
    <property type="match status" value="2"/>
</dbReference>
<dbReference type="InterPro" id="IPR027409">
    <property type="entry name" value="GroEL-like_apical_dom_sf"/>
</dbReference>
<dbReference type="SUPFAM" id="SSF54849">
    <property type="entry name" value="GroEL-intermediate domain like"/>
    <property type="match status" value="1"/>
</dbReference>
<comment type="similarity">
    <text evidence="1 3">Belongs to the chaperonin (HSP60) family.</text>
</comment>
<proteinExistence type="inferred from homology"/>
<sequence length="697" mass="75993">MGGLSTLVSLAALAAAVSVSFVDAFQASRSSAVMGPSSLHGFSSLRSTALSPNKQTGLAPFATLAAPHLVRQSPSSTGVFARRSKKVILADECRNQLLEGIQQVANAVRVTLGPRGRNVLLEKDYGPPLIVNDGVTIARNIELPNRAHNAGAKLVQEVASTSDEWAGDGTSSTTILTAEIAKKGVEYVNQGHNPIPLQRGIQKAARIMMDEVKKLAKPVNGFGDLLNIATVATSGNASMGEVIAKAFDKLGNHAAIVLENNPSQEDNLEFTEGYTFERGYSSPYFLLGEEADFIEWKNPHVMVCDYKIESAQAMLPILEHFVRTKEPLVIIAEDFSTDMLQTCIINSMRRLLKVVREAYAWSSPEAGHRTHRQQIVELSRPCDAAEIICVQNHRICVQVTIRAPSFGERRKDYLRDIAVATNAQLISKDLGLPLEEATHEHVGSAQGVVVRKDRTSILTRPEFQEQIQERVQRLQTEMETATSKFDKEKLGERIAALSGGIARIMIGASTETEQKEKKLRYEDAINAVRAAIETGYVPGGGVTYLALSTEQFRKKVLDTVEQTAREEMKGVDESTGEEFQVVEEMESEIELQKAGANIVADSMSSITKQIASNAGLDGERVVNAILNAKKPFGFGWNAKTNRFGDMISQGVIDPAKVCISAIEHSTSVAGLVLTTEGMMIEEEQDKNKSVPNEDVEM</sequence>
<evidence type="ECO:0000313" key="5">
    <source>
        <dbReference type="EMBL" id="CDI75182.1"/>
    </source>
</evidence>
<dbReference type="InterPro" id="IPR002423">
    <property type="entry name" value="Cpn60/GroEL/TCP-1"/>
</dbReference>
<dbReference type="SUPFAM" id="SSF48592">
    <property type="entry name" value="GroEL equatorial domain-like"/>
    <property type="match status" value="1"/>
</dbReference>
<dbReference type="SUPFAM" id="SSF52029">
    <property type="entry name" value="GroEL apical domain-like"/>
    <property type="match status" value="2"/>
</dbReference>
<dbReference type="PRINTS" id="PR00298">
    <property type="entry name" value="CHAPERONIN60"/>
</dbReference>
<feature type="chain" id="PRO_5004670258" evidence="4">
    <location>
        <begin position="25"/>
        <end position="697"/>
    </location>
</feature>
<dbReference type="PANTHER" id="PTHR45633">
    <property type="entry name" value="60 KDA HEAT SHOCK PROTEIN, MITOCHONDRIAL"/>
    <property type="match status" value="1"/>
</dbReference>
<keyword evidence="2" id="KW-0143">Chaperone</keyword>
<dbReference type="Pfam" id="PF00118">
    <property type="entry name" value="Cpn60_TCP1"/>
    <property type="match status" value="1"/>
</dbReference>
<evidence type="ECO:0000313" key="6">
    <source>
        <dbReference type="Proteomes" id="UP000018201"/>
    </source>
</evidence>
<keyword evidence="6" id="KW-1185">Reference proteome</keyword>
<dbReference type="OrthoDB" id="496at2759"/>
<keyword evidence="4" id="KW-0732">Signal</keyword>
<reference evidence="5" key="2">
    <citation type="submission" date="2013-10" db="EMBL/GenBank/DDBJ databases">
        <authorList>
            <person name="Aslett M."/>
        </authorList>
    </citation>
    <scope>NUCLEOTIDE SEQUENCE [LARGE SCALE GENOMIC DNA]</scope>
    <source>
        <strain evidence="5">Houghton</strain>
    </source>
</reference>
<dbReference type="GO" id="GO:0140662">
    <property type="term" value="F:ATP-dependent protein folding chaperone"/>
    <property type="evidence" value="ECO:0007669"/>
    <property type="project" value="InterPro"/>
</dbReference>
<name>U6G6R6_9EIME</name>
<dbReference type="EMBL" id="HG690771">
    <property type="protein sequence ID" value="CDI75182.1"/>
    <property type="molecule type" value="Genomic_DNA"/>
</dbReference>
<dbReference type="GO" id="GO:0005524">
    <property type="term" value="F:ATP binding"/>
    <property type="evidence" value="ECO:0007669"/>
    <property type="project" value="InterPro"/>
</dbReference>
<dbReference type="CDD" id="cd03344">
    <property type="entry name" value="GroEL"/>
    <property type="match status" value="1"/>
</dbReference>
<evidence type="ECO:0000256" key="2">
    <source>
        <dbReference type="ARBA" id="ARBA00023186"/>
    </source>
</evidence>
<evidence type="ECO:0000256" key="1">
    <source>
        <dbReference type="ARBA" id="ARBA00006607"/>
    </source>
</evidence>
<dbReference type="VEuPathDB" id="ToxoDB:EPH_0004520"/>
<dbReference type="Proteomes" id="UP000018201">
    <property type="component" value="Unassembled WGS sequence"/>
</dbReference>
<dbReference type="Gene3D" id="3.30.260.10">
    <property type="entry name" value="TCP-1-like chaperonin intermediate domain"/>
    <property type="match status" value="2"/>
</dbReference>
<dbReference type="InterPro" id="IPR027410">
    <property type="entry name" value="TCP-1-like_intermed_sf"/>
</dbReference>
<dbReference type="Gene3D" id="1.10.560.10">
    <property type="entry name" value="GroEL-like equatorial domain"/>
    <property type="match status" value="2"/>
</dbReference>
<evidence type="ECO:0000256" key="3">
    <source>
        <dbReference type="RuleBase" id="RU000418"/>
    </source>
</evidence>
<dbReference type="GO" id="GO:0042026">
    <property type="term" value="P:protein refolding"/>
    <property type="evidence" value="ECO:0007669"/>
    <property type="project" value="InterPro"/>
</dbReference>
<dbReference type="InterPro" id="IPR001844">
    <property type="entry name" value="Cpn60/GroEL"/>
</dbReference>
<gene>
    <name evidence="5" type="ORF">EPH_0004520</name>
</gene>
<protein>
    <submittedName>
        <fullName evidence="5">TCP-1/cpn60 chaperonin family protein, putative</fullName>
    </submittedName>
</protein>
<dbReference type="AlphaFoldDB" id="U6G6R6"/>
<reference evidence="5" key="1">
    <citation type="submission" date="2013-10" db="EMBL/GenBank/DDBJ databases">
        <title>Genomic analysis of the causative agents of coccidiosis in chickens.</title>
        <authorList>
            <person name="Reid A.J."/>
            <person name="Blake D."/>
            <person name="Billington K."/>
            <person name="Browne H."/>
            <person name="Dunn M."/>
            <person name="Hung S."/>
            <person name="Kawahara F."/>
            <person name="Miranda-Saavedra D."/>
            <person name="Mourier T."/>
            <person name="Nagra H."/>
            <person name="Otto T.D."/>
            <person name="Rawlings N."/>
            <person name="Sanchez A."/>
            <person name="Sanders M."/>
            <person name="Subramaniam C."/>
            <person name="Tay Y."/>
            <person name="Dear P."/>
            <person name="Doerig C."/>
            <person name="Gruber A."/>
            <person name="Parkinson J."/>
            <person name="Shirley M."/>
            <person name="Wan K.L."/>
            <person name="Berriman M."/>
            <person name="Tomley F."/>
            <person name="Pain A."/>
        </authorList>
    </citation>
    <scope>NUCLEOTIDE SEQUENCE [LARGE SCALE GENOMIC DNA]</scope>
    <source>
        <strain evidence="5">Houghton</strain>
    </source>
</reference>
<accession>U6G6R6</accession>
<evidence type="ECO:0000256" key="4">
    <source>
        <dbReference type="SAM" id="SignalP"/>
    </source>
</evidence>
<feature type="signal peptide" evidence="4">
    <location>
        <begin position="1"/>
        <end position="24"/>
    </location>
</feature>
<dbReference type="InterPro" id="IPR027413">
    <property type="entry name" value="GROEL-like_equatorial_sf"/>
</dbReference>
<organism evidence="5 6">
    <name type="scientific">Eimeria praecox</name>
    <dbReference type="NCBI Taxonomy" id="51316"/>
    <lineage>
        <taxon>Eukaryota</taxon>
        <taxon>Sar</taxon>
        <taxon>Alveolata</taxon>
        <taxon>Apicomplexa</taxon>
        <taxon>Conoidasida</taxon>
        <taxon>Coccidia</taxon>
        <taxon>Eucoccidiorida</taxon>
        <taxon>Eimeriorina</taxon>
        <taxon>Eimeriidae</taxon>
        <taxon>Eimeria</taxon>
    </lineage>
</organism>